<dbReference type="InterPro" id="IPR011995">
    <property type="entry name" value="OMPdecase_type-2"/>
</dbReference>
<dbReference type="AlphaFoldDB" id="A0A318RS17"/>
<dbReference type="RefSeq" id="WP_425451232.1">
    <property type="nucleotide sequence ID" value="NZ_QJSP01000001.1"/>
</dbReference>
<dbReference type="EC" id="4.1.1.23" evidence="7"/>
<dbReference type="InterPro" id="IPR001754">
    <property type="entry name" value="OMPdeCOase_dom"/>
</dbReference>
<comment type="similarity">
    <text evidence="2">Belongs to the OMP decarboxylase family. Type 2 subfamily.</text>
</comment>
<dbReference type="EMBL" id="QJSP01000001">
    <property type="protein sequence ID" value="PYE21036.1"/>
    <property type="molecule type" value="Genomic_DNA"/>
</dbReference>
<dbReference type="GO" id="GO:0004590">
    <property type="term" value="F:orotidine-5'-phosphate decarboxylase activity"/>
    <property type="evidence" value="ECO:0007669"/>
    <property type="project" value="UniProtKB-UniRule"/>
</dbReference>
<comment type="caution">
    <text evidence="9">The sequence shown here is derived from an EMBL/GenBank/DDBJ whole genome shotgun (WGS) entry which is preliminary data.</text>
</comment>
<evidence type="ECO:0000313" key="10">
    <source>
        <dbReference type="Proteomes" id="UP000247591"/>
    </source>
</evidence>
<evidence type="ECO:0000313" key="9">
    <source>
        <dbReference type="EMBL" id="PYE21036.1"/>
    </source>
</evidence>
<accession>A0A318RS17</accession>
<evidence type="ECO:0000256" key="3">
    <source>
        <dbReference type="ARBA" id="ARBA00022793"/>
    </source>
</evidence>
<feature type="domain" description="Orotidine 5'-phosphate decarboxylase" evidence="8">
    <location>
        <begin position="24"/>
        <end position="267"/>
    </location>
</feature>
<gene>
    <name evidence="9" type="ORF">DFR67_101429</name>
</gene>
<evidence type="ECO:0000259" key="8">
    <source>
        <dbReference type="SMART" id="SM00934"/>
    </source>
</evidence>
<evidence type="ECO:0000256" key="2">
    <source>
        <dbReference type="ARBA" id="ARBA00008847"/>
    </source>
</evidence>
<evidence type="ECO:0000256" key="4">
    <source>
        <dbReference type="ARBA" id="ARBA00022975"/>
    </source>
</evidence>
<evidence type="ECO:0000256" key="6">
    <source>
        <dbReference type="ARBA" id="ARBA00049157"/>
    </source>
</evidence>
<dbReference type="InterPro" id="IPR013785">
    <property type="entry name" value="Aldolase_TIM"/>
</dbReference>
<comment type="pathway">
    <text evidence="1">Pyrimidine metabolism; UMP biosynthesis via de novo pathway; UMP from orotate: step 2/2.</text>
</comment>
<dbReference type="Pfam" id="PF00215">
    <property type="entry name" value="OMPdecase"/>
    <property type="match status" value="1"/>
</dbReference>
<dbReference type="CDD" id="cd04725">
    <property type="entry name" value="OMP_decarboxylase_like"/>
    <property type="match status" value="1"/>
</dbReference>
<dbReference type="PANTHER" id="PTHR43375">
    <property type="entry name" value="OROTIDINE 5'-PHOSPHATE DECARBOXYLASE"/>
    <property type="match status" value="1"/>
</dbReference>
<dbReference type="Proteomes" id="UP000247591">
    <property type="component" value="Unassembled WGS sequence"/>
</dbReference>
<evidence type="ECO:0000256" key="1">
    <source>
        <dbReference type="ARBA" id="ARBA00004861"/>
    </source>
</evidence>
<proteinExistence type="inferred from homology"/>
<dbReference type="InterPro" id="IPR018089">
    <property type="entry name" value="OMPdecase_AS"/>
</dbReference>
<keyword evidence="4" id="KW-0665">Pyrimidine biosynthesis</keyword>
<comment type="catalytic activity">
    <reaction evidence="6">
        <text>orotidine 5'-phosphate + H(+) = UMP + CO2</text>
        <dbReference type="Rhea" id="RHEA:11596"/>
        <dbReference type="ChEBI" id="CHEBI:15378"/>
        <dbReference type="ChEBI" id="CHEBI:16526"/>
        <dbReference type="ChEBI" id="CHEBI:57538"/>
        <dbReference type="ChEBI" id="CHEBI:57865"/>
        <dbReference type="EC" id="4.1.1.23"/>
    </reaction>
</comment>
<dbReference type="GO" id="GO:0044205">
    <property type="term" value="P:'de novo' UMP biosynthetic process"/>
    <property type="evidence" value="ECO:0007669"/>
    <property type="project" value="UniProtKB-UniPathway"/>
</dbReference>
<dbReference type="SUPFAM" id="SSF51366">
    <property type="entry name" value="Ribulose-phoshate binding barrel"/>
    <property type="match status" value="1"/>
</dbReference>
<reference evidence="9 10" key="1">
    <citation type="submission" date="2018-06" db="EMBL/GenBank/DDBJ databases">
        <title>Genomic Encyclopedia of Type Strains, Phase IV (KMG-IV): sequencing the most valuable type-strain genomes for metagenomic binning, comparative biology and taxonomic classification.</title>
        <authorList>
            <person name="Goeker M."/>
        </authorList>
    </citation>
    <scope>NUCLEOTIDE SEQUENCE [LARGE SCALE GENOMIC DNA]</scope>
    <source>
        <strain evidence="9 10">DSM 45521</strain>
    </source>
</reference>
<dbReference type="PANTHER" id="PTHR43375:SF1">
    <property type="entry name" value="OROTIDINE 5'-PHOSPHATE DECARBOXYLASE"/>
    <property type="match status" value="1"/>
</dbReference>
<dbReference type="Gene3D" id="3.20.20.70">
    <property type="entry name" value="Aldolase class I"/>
    <property type="match status" value="1"/>
</dbReference>
<organism evidence="9 10">
    <name type="scientific">Williamsia limnetica</name>
    <dbReference type="NCBI Taxonomy" id="882452"/>
    <lineage>
        <taxon>Bacteria</taxon>
        <taxon>Bacillati</taxon>
        <taxon>Actinomycetota</taxon>
        <taxon>Actinomycetes</taxon>
        <taxon>Mycobacteriales</taxon>
        <taxon>Nocardiaceae</taxon>
        <taxon>Williamsia</taxon>
    </lineage>
</organism>
<keyword evidence="5" id="KW-0456">Lyase</keyword>
<evidence type="ECO:0000256" key="5">
    <source>
        <dbReference type="ARBA" id="ARBA00023239"/>
    </source>
</evidence>
<protein>
    <recommendedName>
        <fullName evidence="7">Orotidine-5'-phosphate decarboxylase</fullName>
        <ecNumber evidence="7">4.1.1.23</ecNumber>
    </recommendedName>
</protein>
<sequence>MSVDLSVARTFRSRYREVVTDRGRLCAGIDPHPELLEQWGLPVSGAGVRAFGEICVEALAPVASVIKPQVAFFESFGSAGFAALESVIAGCRAEGALVIADAKRGDIGSTMAAYGRAWLDPASPMSSDALTASPYLGFGSLEPAIDLARRTGRCVFALARTSNPEGAPVQLAHRDGVSVAQRIIDAAASANTDGSATLGVVVGATREHGLDLSGLNGPILAPGLGAQGASADDLRGVFGGSDLSWLLPASSRAVLRSGPDPQHLRAAYQQARDEVESSLGRSLS</sequence>
<name>A0A318RS17_WILLI</name>
<keyword evidence="10" id="KW-1185">Reference proteome</keyword>
<dbReference type="InterPro" id="IPR011060">
    <property type="entry name" value="RibuloseP-bd_barrel"/>
</dbReference>
<dbReference type="PROSITE" id="PS00156">
    <property type="entry name" value="OMPDECASE"/>
    <property type="match status" value="1"/>
</dbReference>
<dbReference type="GO" id="GO:0006207">
    <property type="term" value="P:'de novo' pyrimidine nucleobase biosynthetic process"/>
    <property type="evidence" value="ECO:0007669"/>
    <property type="project" value="InterPro"/>
</dbReference>
<keyword evidence="3" id="KW-0210">Decarboxylase</keyword>
<dbReference type="SMART" id="SM00934">
    <property type="entry name" value="OMPdecase"/>
    <property type="match status" value="1"/>
</dbReference>
<dbReference type="NCBIfam" id="TIGR02127">
    <property type="entry name" value="pyrF_sub2"/>
    <property type="match status" value="1"/>
</dbReference>
<dbReference type="UniPathway" id="UPA00070">
    <property type="reaction ID" value="UER00120"/>
</dbReference>
<evidence type="ECO:0000256" key="7">
    <source>
        <dbReference type="NCBIfam" id="TIGR02127"/>
    </source>
</evidence>